<dbReference type="PANTHER" id="PTHR12815">
    <property type="entry name" value="SORTING AND ASSEMBLY MACHINERY SAMM50 PROTEIN FAMILY MEMBER"/>
    <property type="match status" value="1"/>
</dbReference>
<feature type="domain" description="Bacterial surface antigen (D15)" evidence="6">
    <location>
        <begin position="313"/>
        <end position="662"/>
    </location>
</feature>
<dbReference type="KEGG" id="pspc:Strain318_000852"/>
<evidence type="ECO:0000256" key="1">
    <source>
        <dbReference type="ARBA" id="ARBA00004370"/>
    </source>
</evidence>
<feature type="chain" id="PRO_5041219371" evidence="5">
    <location>
        <begin position="22"/>
        <end position="735"/>
    </location>
</feature>
<organism evidence="8 9">
    <name type="scientific">Pseudogemmatithrix spongiicola</name>
    <dbReference type="NCBI Taxonomy" id="3062599"/>
    <lineage>
        <taxon>Bacteria</taxon>
        <taxon>Pseudomonadati</taxon>
        <taxon>Gemmatimonadota</taxon>
        <taxon>Gemmatimonadia</taxon>
        <taxon>Gemmatimonadales</taxon>
        <taxon>Gemmatimonadaceae</taxon>
        <taxon>Pseudogemmatithrix</taxon>
    </lineage>
</organism>
<keyword evidence="2" id="KW-1134">Transmembrane beta strand</keyword>
<name>A0AA49JZ87_9BACT</name>
<evidence type="ECO:0000256" key="4">
    <source>
        <dbReference type="ARBA" id="ARBA00023136"/>
    </source>
</evidence>
<dbReference type="EMBL" id="CP130613">
    <property type="protein sequence ID" value="WKW14507.1"/>
    <property type="molecule type" value="Genomic_DNA"/>
</dbReference>
<dbReference type="InterPro" id="IPR039910">
    <property type="entry name" value="D15-like"/>
</dbReference>
<dbReference type="AlphaFoldDB" id="A0AA49JZ87"/>
<sequence length="735" mass="79983">MSRALLRALCCLALAAVPAAAQRDGCTRFRPRVERLAFEGNTSITNFDLAQILYTERAGRLRRWFGWNVGPTACLDTLELGRDERRIAAWYNMRGYPGTTARAEVARTSSRTANVTFRVREAPPVVIDTVRLANVPRGLVDQARLVRALRGAPLDDSVLVATMDSVQQILRAEGYARARPPTRSVTVDTAARRARVTLTFTPGPLMRVGAIEVAMTPNDSGRPALREDEVRALLRFESGDVYSARSVGASQQLLYSYDLYRTVAIDTLPSRSTGDTLPVRVRLVEGRHNALRVGGGWGTIDCFRTQSRFVEQNFLGRGHRLQLDLRLSKLGVGTPFDGAPGLCAPAVRADTFSLRLNYYVGATVNLRGVLGDRWHPVGTLYSERRTEFQSYVRETSIGGIGSFDRPLVPRVNTTFAYRFDAGRTTSDAAVSCATFGLCRFNDRFLLNSPSVMHAAGVTFSRSAPAITAFASNDERWAIESRLGTVNVGRPGTRVNFNRTQLEYALYRPLTRTLVGAARLSAGFVATRRDLEAFVPPQERFYSGGQNSVRGYNQGQLGPTVYIVRAPSDTVTVGGALVGNADPSAGFDRTAPAGGTATALLNLELRSRVGWPSDLLRWVLFLDAGRVWNNSGNYAVTGLRATPGLGVRLVTPLGPFRVDVGYNPHPREAGPAFYLQRASATTLGRAICVSPGSTEPLDDAAAGALGPVPCPASFRPLPPRGLLPRLTFHFSIGEAF</sequence>
<dbReference type="Gene3D" id="3.10.20.310">
    <property type="entry name" value="membrane protein fhac"/>
    <property type="match status" value="2"/>
</dbReference>
<keyword evidence="4" id="KW-0472">Membrane</keyword>
<keyword evidence="3" id="KW-0812">Transmembrane</keyword>
<feature type="signal peptide" evidence="5">
    <location>
        <begin position="1"/>
        <end position="21"/>
    </location>
</feature>
<reference evidence="8" key="1">
    <citation type="submission" date="2023-07" db="EMBL/GenBank/DDBJ databases">
        <authorList>
            <person name="Haufschild T."/>
            <person name="Kallscheuer N."/>
            <person name="Hammer J."/>
            <person name="Kohn T."/>
            <person name="Kabuu M."/>
            <person name="Jogler M."/>
            <person name="Wohfarth N."/>
            <person name="Heuer A."/>
            <person name="Rohde M."/>
            <person name="van Teeseling M.C.F."/>
            <person name="Jogler C."/>
        </authorList>
    </citation>
    <scope>NUCLEOTIDE SEQUENCE</scope>
    <source>
        <strain evidence="7">Strain 138</strain>
        <strain evidence="8">Strain 318</strain>
    </source>
</reference>
<protein>
    <submittedName>
        <fullName evidence="8">BamA/TamA family outer membrane protein</fullName>
    </submittedName>
</protein>
<dbReference type="EMBL" id="CP130612">
    <property type="protein sequence ID" value="WKW11597.1"/>
    <property type="molecule type" value="Genomic_DNA"/>
</dbReference>
<dbReference type="PANTHER" id="PTHR12815:SF18">
    <property type="entry name" value="SORTING AND ASSEMBLY MACHINERY COMPONENT 50 HOMOLOG"/>
    <property type="match status" value="1"/>
</dbReference>
<gene>
    <name evidence="7" type="ORF">Strain138_000852</name>
    <name evidence="8" type="ORF">Strain318_000852</name>
</gene>
<evidence type="ECO:0000259" key="6">
    <source>
        <dbReference type="Pfam" id="PF01103"/>
    </source>
</evidence>
<evidence type="ECO:0000256" key="5">
    <source>
        <dbReference type="SAM" id="SignalP"/>
    </source>
</evidence>
<evidence type="ECO:0000256" key="2">
    <source>
        <dbReference type="ARBA" id="ARBA00022452"/>
    </source>
</evidence>
<keyword evidence="9" id="KW-1185">Reference proteome</keyword>
<evidence type="ECO:0000256" key="3">
    <source>
        <dbReference type="ARBA" id="ARBA00022692"/>
    </source>
</evidence>
<proteinExistence type="predicted"/>
<accession>A0AA49JTH9</accession>
<dbReference type="Proteomes" id="UP001229955">
    <property type="component" value="Chromosome"/>
</dbReference>
<dbReference type="InterPro" id="IPR000184">
    <property type="entry name" value="Bac_surfAg_D15"/>
</dbReference>
<dbReference type="RefSeq" id="WP_367887295.1">
    <property type="nucleotide sequence ID" value="NZ_CP130612.1"/>
</dbReference>
<evidence type="ECO:0000313" key="9">
    <source>
        <dbReference type="Proteomes" id="UP001229955"/>
    </source>
</evidence>
<evidence type="ECO:0000313" key="8">
    <source>
        <dbReference type="EMBL" id="WKW14507.1"/>
    </source>
</evidence>
<dbReference type="Gene3D" id="2.40.160.50">
    <property type="entry name" value="membrane protein fhac: a member of the omp85/tpsb transporter family"/>
    <property type="match status" value="1"/>
</dbReference>
<comment type="subcellular location">
    <subcellularLocation>
        <location evidence="1">Membrane</location>
    </subcellularLocation>
</comment>
<dbReference type="GO" id="GO:0019867">
    <property type="term" value="C:outer membrane"/>
    <property type="evidence" value="ECO:0007669"/>
    <property type="project" value="InterPro"/>
</dbReference>
<evidence type="ECO:0000313" key="7">
    <source>
        <dbReference type="EMBL" id="WKW11597.1"/>
    </source>
</evidence>
<accession>A0AA49JZ87</accession>
<keyword evidence="5" id="KW-0732">Signal</keyword>
<dbReference type="Pfam" id="PF01103">
    <property type="entry name" value="Omp85"/>
    <property type="match status" value="1"/>
</dbReference>